<sequence length="204" mass="23656">MNTYKLPIGIRIPDFDEYPNGYNVEEINRKRESANITEGYKLVEVDGEKFTHFAEINIDVDNLWNLFVGLSDILIGNTAYGIIGFKDEEPTMSNFTEKQRIIDILDNYRFELANDGCIKFGIAYYDESSLNEIFITSFKYLQVWTTASKELVKTLNKFNISEQEYLNFIDEFPVVSEALSTDKISGVRHYSDVISEIERKYTDL</sequence>
<dbReference type="AlphaFoldDB" id="A0A1M6KCH1"/>
<dbReference type="EMBL" id="FQZO01000006">
    <property type="protein sequence ID" value="SHJ56676.1"/>
    <property type="molecule type" value="Genomic_DNA"/>
</dbReference>
<dbReference type="Proteomes" id="UP000184080">
    <property type="component" value="Unassembled WGS sequence"/>
</dbReference>
<evidence type="ECO:0000313" key="2">
    <source>
        <dbReference type="Proteomes" id="UP000184080"/>
    </source>
</evidence>
<proteinExistence type="predicted"/>
<dbReference type="OrthoDB" id="1901735at2"/>
<evidence type="ECO:0000313" key="1">
    <source>
        <dbReference type="EMBL" id="SHJ56676.1"/>
    </source>
</evidence>
<reference evidence="1 2" key="1">
    <citation type="submission" date="2016-11" db="EMBL/GenBank/DDBJ databases">
        <authorList>
            <person name="Jaros S."/>
            <person name="Januszkiewicz K."/>
            <person name="Wedrychowicz H."/>
        </authorList>
    </citation>
    <scope>NUCLEOTIDE SEQUENCE [LARGE SCALE GENOMIC DNA]</scope>
    <source>
        <strain evidence="1 2">DSM 21864</strain>
    </source>
</reference>
<protein>
    <submittedName>
        <fullName evidence="1">Uncharacterized protein</fullName>
    </submittedName>
</protein>
<name>A0A1M6KCH1_9CLOT</name>
<gene>
    <name evidence="1" type="ORF">SAMN05444401_3310</name>
</gene>
<organism evidence="1 2">
    <name type="scientific">Clostridium amylolyticum</name>
    <dbReference type="NCBI Taxonomy" id="1121298"/>
    <lineage>
        <taxon>Bacteria</taxon>
        <taxon>Bacillati</taxon>
        <taxon>Bacillota</taxon>
        <taxon>Clostridia</taxon>
        <taxon>Eubacteriales</taxon>
        <taxon>Clostridiaceae</taxon>
        <taxon>Clostridium</taxon>
    </lineage>
</organism>
<dbReference type="STRING" id="1121298.SAMN05444401_3310"/>
<accession>A0A1M6KCH1</accession>
<keyword evidence="2" id="KW-1185">Reference proteome</keyword>
<dbReference type="RefSeq" id="WP_073009209.1">
    <property type="nucleotide sequence ID" value="NZ_FQZO01000006.1"/>
</dbReference>